<feature type="binding site" evidence="10">
    <location>
        <position position="31"/>
    </location>
    <ligand>
        <name>Mn(2+)</name>
        <dbReference type="ChEBI" id="CHEBI:29035"/>
    </ligand>
</feature>
<keyword evidence="5 10" id="KW-0479">Metal-binding</keyword>
<dbReference type="GO" id="GO:0046872">
    <property type="term" value="F:metal ion binding"/>
    <property type="evidence" value="ECO:0007669"/>
    <property type="project" value="UniProtKB-KW"/>
</dbReference>
<protein>
    <recommendedName>
        <fullName evidence="3 10">Isopentenyl-diphosphate Delta-isomerase</fullName>
        <shortName evidence="10">IPP isomerase</shortName>
        <ecNumber evidence="3 10">5.3.3.2</ecNumber>
    </recommendedName>
    <alternativeName>
        <fullName evidence="10">IPP:DMAPP isomerase</fullName>
    </alternativeName>
    <alternativeName>
        <fullName evidence="10">Isopentenyl pyrophosphate isomerase</fullName>
    </alternativeName>
</protein>
<comment type="catalytic activity">
    <reaction evidence="10">
        <text>isopentenyl diphosphate = dimethylallyl diphosphate</text>
        <dbReference type="Rhea" id="RHEA:23284"/>
        <dbReference type="ChEBI" id="CHEBI:57623"/>
        <dbReference type="ChEBI" id="CHEBI:128769"/>
        <dbReference type="EC" id="5.3.3.2"/>
    </reaction>
</comment>
<keyword evidence="9 10" id="KW-0413">Isomerase</keyword>
<dbReference type="NCBIfam" id="NF002995">
    <property type="entry name" value="PRK03759.1"/>
    <property type="match status" value="1"/>
</dbReference>
<keyword evidence="6 10" id="KW-0460">Magnesium</keyword>
<dbReference type="EC" id="5.3.3.2" evidence="3 10"/>
<organism evidence="13 14">
    <name type="scientific">Brenneria alni</name>
    <dbReference type="NCBI Taxonomy" id="71656"/>
    <lineage>
        <taxon>Bacteria</taxon>
        <taxon>Pseudomonadati</taxon>
        <taxon>Pseudomonadota</taxon>
        <taxon>Gammaproteobacteria</taxon>
        <taxon>Enterobacterales</taxon>
        <taxon>Pectobacteriaceae</taxon>
        <taxon>Brenneria</taxon>
    </lineage>
</organism>
<evidence type="ECO:0000259" key="12">
    <source>
        <dbReference type="PROSITE" id="PS51462"/>
    </source>
</evidence>
<evidence type="ECO:0000256" key="9">
    <source>
        <dbReference type="ARBA" id="ARBA00023235"/>
    </source>
</evidence>
<evidence type="ECO:0000256" key="6">
    <source>
        <dbReference type="ARBA" id="ARBA00022842"/>
    </source>
</evidence>
<dbReference type="RefSeq" id="WP_121574446.1">
    <property type="nucleotide sequence ID" value="NZ_MJLZ01000011.1"/>
</dbReference>
<dbReference type="GO" id="GO:0009240">
    <property type="term" value="P:isopentenyl diphosphate biosynthetic process"/>
    <property type="evidence" value="ECO:0007669"/>
    <property type="project" value="TreeGrafter"/>
</dbReference>
<dbReference type="OrthoDB" id="9809458at2"/>
<feature type="binding site" evidence="10">
    <location>
        <position position="86"/>
    </location>
    <ligand>
        <name>Mg(2+)</name>
        <dbReference type="ChEBI" id="CHEBI:18420"/>
    </ligand>
</feature>
<dbReference type="GO" id="GO:0004452">
    <property type="term" value="F:isopentenyl-diphosphate delta-isomerase activity"/>
    <property type="evidence" value="ECO:0007669"/>
    <property type="project" value="UniProtKB-UniRule"/>
</dbReference>
<keyword evidence="4 10" id="KW-0963">Cytoplasm</keyword>
<feature type="active site" evidence="10 11">
    <location>
        <position position="66"/>
    </location>
</feature>
<evidence type="ECO:0000313" key="14">
    <source>
        <dbReference type="Proteomes" id="UP000285648"/>
    </source>
</evidence>
<dbReference type="InterPro" id="IPR015797">
    <property type="entry name" value="NUDIX_hydrolase-like_dom_sf"/>
</dbReference>
<dbReference type="UniPathway" id="UPA00059">
    <property type="reaction ID" value="UER00104"/>
</dbReference>
<dbReference type="PROSITE" id="PS51462">
    <property type="entry name" value="NUDIX"/>
    <property type="match status" value="1"/>
</dbReference>
<dbReference type="InterPro" id="IPR000086">
    <property type="entry name" value="NUDIX_hydrolase_dom"/>
</dbReference>
<dbReference type="Gene3D" id="3.90.79.10">
    <property type="entry name" value="Nucleoside Triphosphate Pyrophosphohydrolase"/>
    <property type="match status" value="1"/>
</dbReference>
<keyword evidence="8 10" id="KW-0414">Isoprene biosynthesis</keyword>
<evidence type="ECO:0000256" key="4">
    <source>
        <dbReference type="ARBA" id="ARBA00022490"/>
    </source>
</evidence>
<feature type="domain" description="Nudix hydrolase" evidence="12">
    <location>
        <begin position="29"/>
        <end position="161"/>
    </location>
</feature>
<comment type="cofactor">
    <cofactor evidence="10">
        <name>Mn(2+)</name>
        <dbReference type="ChEBI" id="CHEBI:29035"/>
    </cofactor>
    <text evidence="10">Binds 1 Mn(2+) ion per subunit.</text>
</comment>
<dbReference type="PANTHER" id="PTHR10885:SF0">
    <property type="entry name" value="ISOPENTENYL-DIPHOSPHATE DELTA-ISOMERASE"/>
    <property type="match status" value="1"/>
</dbReference>
<feature type="active site" evidence="10 11">
    <location>
        <position position="113"/>
    </location>
</feature>
<comment type="subcellular location">
    <subcellularLocation>
        <location evidence="10">Cytoplasm</location>
    </subcellularLocation>
</comment>
<evidence type="ECO:0000256" key="2">
    <source>
        <dbReference type="ARBA" id="ARBA00007579"/>
    </source>
</evidence>
<feature type="binding site" evidence="10">
    <location>
        <position position="111"/>
    </location>
    <ligand>
        <name>Mn(2+)</name>
        <dbReference type="ChEBI" id="CHEBI:29035"/>
    </ligand>
</feature>
<dbReference type="PANTHER" id="PTHR10885">
    <property type="entry name" value="ISOPENTENYL-DIPHOSPHATE DELTA-ISOMERASE"/>
    <property type="match status" value="1"/>
</dbReference>
<evidence type="ECO:0000256" key="8">
    <source>
        <dbReference type="ARBA" id="ARBA00023229"/>
    </source>
</evidence>
<proteinExistence type="inferred from homology"/>
<evidence type="ECO:0000256" key="10">
    <source>
        <dbReference type="HAMAP-Rule" id="MF_00202"/>
    </source>
</evidence>
<evidence type="ECO:0000256" key="3">
    <source>
        <dbReference type="ARBA" id="ARBA00012057"/>
    </source>
</evidence>
<comment type="pathway">
    <text evidence="1 10">Isoprenoid biosynthesis; dimethylallyl diphosphate biosynthesis; dimethylallyl diphosphate from isopentenyl diphosphate: step 1/1.</text>
</comment>
<comment type="cofactor">
    <cofactor evidence="10">
        <name>Mg(2+)</name>
        <dbReference type="ChEBI" id="CHEBI:18420"/>
    </cofactor>
    <text evidence="10">Binds 1 Mg(2+) ion per subunit. The magnesium ion binds only when substrate is bound.</text>
</comment>
<evidence type="ECO:0000256" key="11">
    <source>
        <dbReference type="PIRSR" id="PIRSR018427-1"/>
    </source>
</evidence>
<keyword evidence="14" id="KW-1185">Reference proteome</keyword>
<feature type="binding site" evidence="10">
    <location>
        <position position="113"/>
    </location>
    <ligand>
        <name>Mn(2+)</name>
        <dbReference type="ChEBI" id="CHEBI:29035"/>
    </ligand>
</feature>
<dbReference type="GO" id="GO:0005737">
    <property type="term" value="C:cytoplasm"/>
    <property type="evidence" value="ECO:0007669"/>
    <property type="project" value="UniProtKB-SubCell"/>
</dbReference>
<dbReference type="InterPro" id="IPR056375">
    <property type="entry name" value="Idi_bact"/>
</dbReference>
<dbReference type="GO" id="GO:0050992">
    <property type="term" value="P:dimethylallyl diphosphate biosynthetic process"/>
    <property type="evidence" value="ECO:0007669"/>
    <property type="project" value="UniProtKB-UniRule"/>
</dbReference>
<evidence type="ECO:0000256" key="1">
    <source>
        <dbReference type="ARBA" id="ARBA00004826"/>
    </source>
</evidence>
<evidence type="ECO:0000256" key="7">
    <source>
        <dbReference type="ARBA" id="ARBA00023211"/>
    </source>
</evidence>
<dbReference type="CDD" id="cd02885">
    <property type="entry name" value="NUDIX_IPP_Isomerase"/>
    <property type="match status" value="1"/>
</dbReference>
<dbReference type="NCBIfam" id="TIGR02150">
    <property type="entry name" value="IPP_isom_1"/>
    <property type="match status" value="1"/>
</dbReference>
<comment type="caution">
    <text evidence="13">The sequence shown here is derived from an EMBL/GenBank/DDBJ whole genome shotgun (WGS) entry which is preliminary data.</text>
</comment>
<comment type="similarity">
    <text evidence="2 10">Belongs to the IPP isomerase type 1 family.</text>
</comment>
<dbReference type="SUPFAM" id="SSF55811">
    <property type="entry name" value="Nudix"/>
    <property type="match status" value="1"/>
</dbReference>
<dbReference type="InterPro" id="IPR011876">
    <property type="entry name" value="IsopentenylPP_isomerase_typ1"/>
</dbReference>
<gene>
    <name evidence="10" type="primary">idi</name>
    <name evidence="13" type="ORF">BIY29_06855</name>
</gene>
<comment type="function">
    <text evidence="10">Catalyzes the 1,3-allylic rearrangement of the homoallylic substrate isopentenyl (IPP) to its highly electrophilic allylic isomer, dimethylallyl diphosphate (DMAPP).</text>
</comment>
<sequence>MPLTEVILVDENDRPTGVMEKQEAHEKGAMHRAITVYIFNSQQQLLLQQRAIAKYHSGGLWSNTCCSHPAPGEDTLQAAHRRLYQEMGLRCSLTPMLTLTYRLPLDNGLIEHEFGHVYFGMTDDTPQADPDEVEGYQYQSLEQIGQRMAASPEVFTSWFRLTFARIPACWAQFHAAQNDGYSARREINRRAQ</sequence>
<dbReference type="AlphaFoldDB" id="A0A421DQJ4"/>
<evidence type="ECO:0000256" key="5">
    <source>
        <dbReference type="ARBA" id="ARBA00022723"/>
    </source>
</evidence>
<feature type="binding site" evidence="10">
    <location>
        <position position="25"/>
    </location>
    <ligand>
        <name>Mn(2+)</name>
        <dbReference type="ChEBI" id="CHEBI:29035"/>
    </ligand>
</feature>
<feature type="binding site" evidence="10">
    <location>
        <position position="68"/>
    </location>
    <ligand>
        <name>Mn(2+)</name>
        <dbReference type="ChEBI" id="CHEBI:29035"/>
    </ligand>
</feature>
<accession>A0A421DQJ4</accession>
<dbReference type="HAMAP" id="MF_00202">
    <property type="entry name" value="Idi"/>
    <property type="match status" value="1"/>
</dbReference>
<dbReference type="Pfam" id="PF00293">
    <property type="entry name" value="NUDIX"/>
    <property type="match status" value="1"/>
</dbReference>
<dbReference type="Proteomes" id="UP000285648">
    <property type="component" value="Unassembled WGS sequence"/>
</dbReference>
<dbReference type="PIRSF" id="PIRSF018427">
    <property type="entry name" value="Isopntndiph_ism"/>
    <property type="match status" value="1"/>
</dbReference>
<keyword evidence="7 10" id="KW-0464">Manganese</keyword>
<comment type="subunit">
    <text evidence="10">Homodimer.</text>
</comment>
<dbReference type="EMBL" id="MJLZ01000011">
    <property type="protein sequence ID" value="RLM25778.1"/>
    <property type="molecule type" value="Genomic_DNA"/>
</dbReference>
<name>A0A421DQJ4_9GAMM</name>
<evidence type="ECO:0000313" key="13">
    <source>
        <dbReference type="EMBL" id="RLM25778.1"/>
    </source>
</evidence>
<reference evidence="13 14" key="1">
    <citation type="submission" date="2016-09" db="EMBL/GenBank/DDBJ databases">
        <authorList>
            <person name="Doonan J."/>
            <person name="Pachebat J.A."/>
            <person name="Golyshin P.N."/>
            <person name="Denman S."/>
            <person name="Mcdonald J.E."/>
        </authorList>
    </citation>
    <scope>NUCLEOTIDE SEQUENCE [LARGE SCALE GENOMIC DNA]</scope>
    <source>
        <strain evidence="13 14">NCPPB 3934</strain>
    </source>
</reference>